<name>A0A1M6Q4T9_9FLAO</name>
<keyword evidence="1" id="KW-0460">Magnesium</keyword>
<proteinExistence type="inferred from homology"/>
<dbReference type="AlphaFoldDB" id="A0A1M6Q4T9"/>
<keyword evidence="3" id="KW-1185">Reference proteome</keyword>
<comment type="cofactor">
    <cofactor evidence="1">
        <name>Mg(2+)</name>
        <dbReference type="ChEBI" id="CHEBI:18420"/>
    </cofactor>
</comment>
<reference evidence="3" key="1">
    <citation type="submission" date="2016-11" db="EMBL/GenBank/DDBJ databases">
        <authorList>
            <person name="Varghese N."/>
            <person name="Submissions S."/>
        </authorList>
    </citation>
    <scope>NUCLEOTIDE SEQUENCE [LARGE SCALE GENOMIC DNA]</scope>
    <source>
        <strain evidence="3">DSM 26899</strain>
    </source>
</reference>
<dbReference type="PANTHER" id="PTHR35201">
    <property type="entry name" value="TERPENE SYNTHASE"/>
    <property type="match status" value="1"/>
</dbReference>
<keyword evidence="1" id="KW-0456">Lyase</keyword>
<evidence type="ECO:0000313" key="2">
    <source>
        <dbReference type="EMBL" id="SHK15167.1"/>
    </source>
</evidence>
<dbReference type="PANTHER" id="PTHR35201:SF4">
    <property type="entry name" value="BETA-PINACENE SYNTHASE-RELATED"/>
    <property type="match status" value="1"/>
</dbReference>
<dbReference type="Proteomes" id="UP000184364">
    <property type="component" value="Unassembled WGS sequence"/>
</dbReference>
<dbReference type="SUPFAM" id="SSF48576">
    <property type="entry name" value="Terpenoid synthases"/>
    <property type="match status" value="1"/>
</dbReference>
<comment type="similarity">
    <text evidence="1">Belongs to the terpene synthase family.</text>
</comment>
<dbReference type="GO" id="GO:0010333">
    <property type="term" value="F:terpene synthase activity"/>
    <property type="evidence" value="ECO:0007669"/>
    <property type="project" value="InterPro"/>
</dbReference>
<sequence>METKQLPTLDYPFENRGLHPLVHETEEMSEMWIQNVYKAKQNDTLERSQASVTLCGHFAARMYPTAKRDNLITIARFLLWGLINDDYLDELSEEVHKETQEKYDRILFEGYNPHADDLPIFIEMAAIRDDMNKLMPKEWMKHFAESVHLYLEGMTEELYYKRPMIWPTVGEYTRVRQKSVCVYPLFALLELSEGLILPDHIYYSPPFKRMADLFCNILAWTNDYFSVKREQGIDVMNLILINQYWNKTDLHTAYEMSVAIHDNDVSEILTICNSLPNFGEHQEAVDHFIENMKLCIHGQRDWYIFDTCRYPLVIDRN</sequence>
<dbReference type="RefSeq" id="WP_073290068.1">
    <property type="nucleotide sequence ID" value="NZ_FRAV01000001.1"/>
</dbReference>
<protein>
    <recommendedName>
        <fullName evidence="1">Terpene synthase</fullName>
        <ecNumber evidence="1">4.2.3.-</ecNumber>
    </recommendedName>
</protein>
<gene>
    <name evidence="2" type="ORF">SAMN05444267_1001214</name>
</gene>
<accession>A0A1M6Q4T9</accession>
<dbReference type="SFLD" id="SFLDG01020">
    <property type="entry name" value="Terpene_Cyclase_Like_2"/>
    <property type="match status" value="1"/>
</dbReference>
<dbReference type="GO" id="GO:0046872">
    <property type="term" value="F:metal ion binding"/>
    <property type="evidence" value="ECO:0007669"/>
    <property type="project" value="UniProtKB-KW"/>
</dbReference>
<evidence type="ECO:0000256" key="1">
    <source>
        <dbReference type="RuleBase" id="RU366034"/>
    </source>
</evidence>
<dbReference type="Pfam" id="PF19086">
    <property type="entry name" value="Terpene_syn_C_2"/>
    <property type="match status" value="1"/>
</dbReference>
<dbReference type="STRING" id="1302687.SAMN05444267_1001214"/>
<dbReference type="SFLD" id="SFLDS00005">
    <property type="entry name" value="Isoprenoid_Synthase_Type_I"/>
    <property type="match status" value="1"/>
</dbReference>
<dbReference type="OrthoDB" id="1223397at2"/>
<organism evidence="2 3">
    <name type="scientific">Chryseobacterium polytrichastri</name>
    <dbReference type="NCBI Taxonomy" id="1302687"/>
    <lineage>
        <taxon>Bacteria</taxon>
        <taxon>Pseudomonadati</taxon>
        <taxon>Bacteroidota</taxon>
        <taxon>Flavobacteriia</taxon>
        <taxon>Flavobacteriales</taxon>
        <taxon>Weeksellaceae</taxon>
        <taxon>Chryseobacterium group</taxon>
        <taxon>Chryseobacterium</taxon>
    </lineage>
</organism>
<dbReference type="EC" id="4.2.3.-" evidence="1"/>
<keyword evidence="1" id="KW-0479">Metal-binding</keyword>
<evidence type="ECO:0000313" key="3">
    <source>
        <dbReference type="Proteomes" id="UP000184364"/>
    </source>
</evidence>
<dbReference type="Gene3D" id="1.10.600.10">
    <property type="entry name" value="Farnesyl Diphosphate Synthase"/>
    <property type="match status" value="1"/>
</dbReference>
<dbReference type="EMBL" id="FRAV01000001">
    <property type="protein sequence ID" value="SHK15167.1"/>
    <property type="molecule type" value="Genomic_DNA"/>
</dbReference>
<dbReference type="InterPro" id="IPR034686">
    <property type="entry name" value="Terpene_cyclase-like_2"/>
</dbReference>
<dbReference type="InterPro" id="IPR008949">
    <property type="entry name" value="Isoprenoid_synthase_dom_sf"/>
</dbReference>